<sequence>MDQYEFKPTYVANSEALAAILCIRRKLNVGSNLGAQTELGFDPISVAFSALSAPLLSTDSGEFPAGAKDRRRERAAEIEGSSRDPRSTPGQREERSARGWDSRS</sequence>
<feature type="compositionally biased region" description="Basic and acidic residues" evidence="1">
    <location>
        <begin position="67"/>
        <end position="104"/>
    </location>
</feature>
<proteinExistence type="predicted"/>
<reference evidence="2 3" key="1">
    <citation type="journal article" date="2018" name="Nat. Ecol. Evol.">
        <title>Shark genomes provide insights into elasmobranch evolution and the origin of vertebrates.</title>
        <authorList>
            <person name="Hara Y"/>
            <person name="Yamaguchi K"/>
            <person name="Onimaru K"/>
            <person name="Kadota M"/>
            <person name="Koyanagi M"/>
            <person name="Keeley SD"/>
            <person name="Tatsumi K"/>
            <person name="Tanaka K"/>
            <person name="Motone F"/>
            <person name="Kageyama Y"/>
            <person name="Nozu R"/>
            <person name="Adachi N"/>
            <person name="Nishimura O"/>
            <person name="Nakagawa R"/>
            <person name="Tanegashima C"/>
            <person name="Kiyatake I"/>
            <person name="Matsumoto R"/>
            <person name="Murakumo K"/>
            <person name="Nishida K"/>
            <person name="Terakita A"/>
            <person name="Kuratani S"/>
            <person name="Sato K"/>
            <person name="Hyodo S Kuraku.S."/>
        </authorList>
    </citation>
    <scope>NUCLEOTIDE SEQUENCE [LARGE SCALE GENOMIC DNA]</scope>
</reference>
<evidence type="ECO:0000256" key="1">
    <source>
        <dbReference type="SAM" id="MobiDB-lite"/>
    </source>
</evidence>
<accession>A0A401SFA4</accession>
<evidence type="ECO:0000313" key="3">
    <source>
        <dbReference type="Proteomes" id="UP000287033"/>
    </source>
</evidence>
<dbReference type="EMBL" id="BEZZ01000232">
    <property type="protein sequence ID" value="GCC29086.1"/>
    <property type="molecule type" value="Genomic_DNA"/>
</dbReference>
<evidence type="ECO:0000313" key="2">
    <source>
        <dbReference type="EMBL" id="GCC29086.1"/>
    </source>
</evidence>
<dbReference type="AlphaFoldDB" id="A0A401SFA4"/>
<protein>
    <submittedName>
        <fullName evidence="2">Uncharacterized protein</fullName>
    </submittedName>
</protein>
<name>A0A401SFA4_CHIPU</name>
<feature type="region of interest" description="Disordered" evidence="1">
    <location>
        <begin position="56"/>
        <end position="104"/>
    </location>
</feature>
<dbReference type="Proteomes" id="UP000287033">
    <property type="component" value="Unassembled WGS sequence"/>
</dbReference>
<comment type="caution">
    <text evidence="2">The sequence shown here is derived from an EMBL/GenBank/DDBJ whole genome shotgun (WGS) entry which is preliminary data.</text>
</comment>
<gene>
    <name evidence="2" type="ORF">chiPu_0007523</name>
</gene>
<keyword evidence="3" id="KW-1185">Reference proteome</keyword>
<organism evidence="2 3">
    <name type="scientific">Chiloscyllium punctatum</name>
    <name type="common">Brownbanded bambooshark</name>
    <name type="synonym">Hemiscyllium punctatum</name>
    <dbReference type="NCBI Taxonomy" id="137246"/>
    <lineage>
        <taxon>Eukaryota</taxon>
        <taxon>Metazoa</taxon>
        <taxon>Chordata</taxon>
        <taxon>Craniata</taxon>
        <taxon>Vertebrata</taxon>
        <taxon>Chondrichthyes</taxon>
        <taxon>Elasmobranchii</taxon>
        <taxon>Galeomorphii</taxon>
        <taxon>Galeoidea</taxon>
        <taxon>Orectolobiformes</taxon>
        <taxon>Hemiscylliidae</taxon>
        <taxon>Chiloscyllium</taxon>
    </lineage>
</organism>